<reference evidence="1 2" key="1">
    <citation type="submission" date="2021-06" db="EMBL/GenBank/DDBJ databases">
        <title>Caerostris extrusa draft genome.</title>
        <authorList>
            <person name="Kono N."/>
            <person name="Arakawa K."/>
        </authorList>
    </citation>
    <scope>NUCLEOTIDE SEQUENCE [LARGE SCALE GENOMIC DNA]</scope>
</reference>
<dbReference type="AlphaFoldDB" id="A0AAV4W360"/>
<comment type="caution">
    <text evidence="1">The sequence shown here is derived from an EMBL/GenBank/DDBJ whole genome shotgun (WGS) entry which is preliminary data.</text>
</comment>
<keyword evidence="2" id="KW-1185">Reference proteome</keyword>
<evidence type="ECO:0000313" key="1">
    <source>
        <dbReference type="EMBL" id="GIY76663.1"/>
    </source>
</evidence>
<gene>
    <name evidence="1" type="ORF">CEXT_322521</name>
</gene>
<accession>A0AAV4W360</accession>
<proteinExistence type="predicted"/>
<sequence length="92" mass="10609">MQMHHEMPEEKEPPCSLNFLHLLSSSLHRNFNLLEVTVSEWSAGGNFAFAFCFDYPPPNLTMLSREGNSSTPGHFELQIEVCKFKMLHQQQI</sequence>
<protein>
    <submittedName>
        <fullName evidence="1">Uncharacterized protein</fullName>
    </submittedName>
</protein>
<organism evidence="1 2">
    <name type="scientific">Caerostris extrusa</name>
    <name type="common">Bark spider</name>
    <name type="synonym">Caerostris bankana</name>
    <dbReference type="NCBI Taxonomy" id="172846"/>
    <lineage>
        <taxon>Eukaryota</taxon>
        <taxon>Metazoa</taxon>
        <taxon>Ecdysozoa</taxon>
        <taxon>Arthropoda</taxon>
        <taxon>Chelicerata</taxon>
        <taxon>Arachnida</taxon>
        <taxon>Araneae</taxon>
        <taxon>Araneomorphae</taxon>
        <taxon>Entelegynae</taxon>
        <taxon>Araneoidea</taxon>
        <taxon>Araneidae</taxon>
        <taxon>Caerostris</taxon>
    </lineage>
</organism>
<evidence type="ECO:0000313" key="2">
    <source>
        <dbReference type="Proteomes" id="UP001054945"/>
    </source>
</evidence>
<name>A0AAV4W360_CAEEX</name>
<dbReference type="EMBL" id="BPLR01015514">
    <property type="protein sequence ID" value="GIY76663.1"/>
    <property type="molecule type" value="Genomic_DNA"/>
</dbReference>
<dbReference type="Proteomes" id="UP001054945">
    <property type="component" value="Unassembled WGS sequence"/>
</dbReference>